<organism evidence="2 3">
    <name type="scientific">Nocardia brasiliensis</name>
    <dbReference type="NCBI Taxonomy" id="37326"/>
    <lineage>
        <taxon>Bacteria</taxon>
        <taxon>Bacillati</taxon>
        <taxon>Actinomycetota</taxon>
        <taxon>Actinomycetes</taxon>
        <taxon>Mycobacteriales</taxon>
        <taxon>Nocardiaceae</taxon>
        <taxon>Nocardia</taxon>
    </lineage>
</organism>
<protein>
    <recommendedName>
        <fullName evidence="4">Secreted protein</fullName>
    </recommendedName>
</protein>
<dbReference type="EMBL" id="CP046171">
    <property type="protein sequence ID" value="QIS05359.1"/>
    <property type="molecule type" value="Genomic_DNA"/>
</dbReference>
<evidence type="ECO:0000313" key="2">
    <source>
        <dbReference type="EMBL" id="QIS05359.1"/>
    </source>
</evidence>
<evidence type="ECO:0000256" key="1">
    <source>
        <dbReference type="SAM" id="SignalP"/>
    </source>
</evidence>
<gene>
    <name evidence="2" type="ORF">F5X71_26320</name>
</gene>
<name>A0A6G9XWQ9_NOCBR</name>
<dbReference type="PROSITE" id="PS51318">
    <property type="entry name" value="TAT"/>
    <property type="match status" value="1"/>
</dbReference>
<reference evidence="2 3" key="1">
    <citation type="journal article" date="2019" name="ACS Chem. Biol.">
        <title>Identification and Mobilization of a Cryptic Antibiotic Biosynthesis Gene Locus from a Human-Pathogenic Nocardia Isolate.</title>
        <authorList>
            <person name="Herisse M."/>
            <person name="Ishida K."/>
            <person name="Porter J.L."/>
            <person name="Howden B."/>
            <person name="Hertweck C."/>
            <person name="Stinear T.P."/>
            <person name="Pidot S.J."/>
        </authorList>
    </citation>
    <scope>NUCLEOTIDE SEQUENCE [LARGE SCALE GENOMIC DNA]</scope>
    <source>
        <strain evidence="2 3">AUSMDU00024985</strain>
    </source>
</reference>
<accession>A0A6G9XWQ9</accession>
<evidence type="ECO:0008006" key="4">
    <source>
        <dbReference type="Google" id="ProtNLM"/>
    </source>
</evidence>
<feature type="chain" id="PRO_5039070242" description="Secreted protein" evidence="1">
    <location>
        <begin position="30"/>
        <end position="115"/>
    </location>
</feature>
<proteinExistence type="predicted"/>
<sequence>MTVRRLVVRSSVAAALALGSIAVVAPHAAADTCSDGTARIFFANAEPACVTGTTSYSTKTVAKVCSMPGADVVAEATFPKLRGQDVTQRLELSNGTCGRFEIMTQESATVSVTRN</sequence>
<dbReference type="AlphaFoldDB" id="A0A6G9XWQ9"/>
<feature type="signal peptide" evidence="1">
    <location>
        <begin position="1"/>
        <end position="29"/>
    </location>
</feature>
<dbReference type="Proteomes" id="UP000501705">
    <property type="component" value="Chromosome"/>
</dbReference>
<dbReference type="RefSeq" id="WP_167464436.1">
    <property type="nucleotide sequence ID" value="NZ_CP046171.1"/>
</dbReference>
<dbReference type="InterPro" id="IPR006311">
    <property type="entry name" value="TAT_signal"/>
</dbReference>
<evidence type="ECO:0000313" key="3">
    <source>
        <dbReference type="Proteomes" id="UP000501705"/>
    </source>
</evidence>
<keyword evidence="1" id="KW-0732">Signal</keyword>